<accession>A0AAP0INX0</accession>
<evidence type="ECO:0000313" key="1">
    <source>
        <dbReference type="EMBL" id="KAK9118984.1"/>
    </source>
</evidence>
<organism evidence="1 2">
    <name type="scientific">Stephania cephalantha</name>
    <dbReference type="NCBI Taxonomy" id="152367"/>
    <lineage>
        <taxon>Eukaryota</taxon>
        <taxon>Viridiplantae</taxon>
        <taxon>Streptophyta</taxon>
        <taxon>Embryophyta</taxon>
        <taxon>Tracheophyta</taxon>
        <taxon>Spermatophyta</taxon>
        <taxon>Magnoliopsida</taxon>
        <taxon>Ranunculales</taxon>
        <taxon>Menispermaceae</taxon>
        <taxon>Menispermoideae</taxon>
        <taxon>Cissampelideae</taxon>
        <taxon>Stephania</taxon>
    </lineage>
</organism>
<reference evidence="1 2" key="1">
    <citation type="submission" date="2024-01" db="EMBL/GenBank/DDBJ databases">
        <title>Genome assemblies of Stephania.</title>
        <authorList>
            <person name="Yang L."/>
        </authorList>
    </citation>
    <scope>NUCLEOTIDE SEQUENCE [LARGE SCALE GENOMIC DNA]</scope>
    <source>
        <strain evidence="1">JXDWG</strain>
        <tissue evidence="1">Leaf</tissue>
    </source>
</reference>
<dbReference type="EMBL" id="JBBNAG010000007">
    <property type="protein sequence ID" value="KAK9118984.1"/>
    <property type="molecule type" value="Genomic_DNA"/>
</dbReference>
<protein>
    <submittedName>
        <fullName evidence="1">Uncharacterized protein</fullName>
    </submittedName>
</protein>
<comment type="caution">
    <text evidence="1">The sequence shown here is derived from an EMBL/GenBank/DDBJ whole genome shotgun (WGS) entry which is preliminary data.</text>
</comment>
<name>A0AAP0INX0_9MAGN</name>
<evidence type="ECO:0000313" key="2">
    <source>
        <dbReference type="Proteomes" id="UP001419268"/>
    </source>
</evidence>
<sequence>MAVPNELIWLVRLRSMVVWQTCETRETLCEASQPTFCCAIDQRWGQSFNLLTRLVMGLATTLALVFGRDYSRLIGNILASVLIVYGTLRVGACRWRVRNPVLTSRILNSFLAQHKCLARNNDTSPLFS</sequence>
<proteinExistence type="predicted"/>
<dbReference type="Proteomes" id="UP001419268">
    <property type="component" value="Unassembled WGS sequence"/>
</dbReference>
<dbReference type="AlphaFoldDB" id="A0AAP0INX0"/>
<gene>
    <name evidence="1" type="ORF">Scep_017077</name>
</gene>
<keyword evidence="2" id="KW-1185">Reference proteome</keyword>